<dbReference type="SUPFAM" id="SSF55326">
    <property type="entry name" value="PurM N-terminal domain-like"/>
    <property type="match status" value="1"/>
</dbReference>
<dbReference type="InterPro" id="IPR036676">
    <property type="entry name" value="PurM-like_C_sf"/>
</dbReference>
<keyword evidence="5 9" id="KW-0418">Kinase</keyword>
<dbReference type="Pfam" id="PF02769">
    <property type="entry name" value="AIRS_C"/>
    <property type="match status" value="1"/>
</dbReference>
<keyword evidence="4 9" id="KW-0547">Nucleotide-binding</keyword>
<feature type="site" description="Important for catalytic activity" evidence="9">
    <location>
        <position position="17"/>
    </location>
</feature>
<feature type="binding site" description="in other chain" evidence="9">
    <location>
        <begin position="48"/>
        <end position="50"/>
    </location>
    <ligand>
        <name>ATP</name>
        <dbReference type="ChEBI" id="CHEBI:30616"/>
        <note>ligand shared between dimeric partners</note>
    </ligand>
</feature>
<keyword evidence="13" id="KW-1185">Reference proteome</keyword>
<evidence type="ECO:0000256" key="1">
    <source>
        <dbReference type="ARBA" id="ARBA00008026"/>
    </source>
</evidence>
<sequence length="330" mass="34016">MAYRLTQYAHGGGCACKIPPGELEDVVRGLAGPGPEKPHGELLVGLDDGDDAAAVRIEGGQALIATTDFFTPVVDDPYDWGRIAAANALSDVYAMGGRPVVAVNLLCWPRETLPFELAAEALRGGKEVCASAGCHLAGGHSVDDPEPKYGLAVTGVADPDRLLRNDSGRAGLPLSLTKPLGLGVLNARHKATAERFEQAIEVMTTLNDTAASAAVAAGITCATDVTGFGLLGHLHKLARASGVTAVVDAEAVPFVDGAREALRAGFVPGGSRRNLDWVRPHADLGVAEETALLLADAQTSGGLLLAGEIPGAPVIGELVPRRGHTTLVVR</sequence>
<keyword evidence="2 9" id="KW-0808">Transferase</keyword>
<dbReference type="Pfam" id="PF00586">
    <property type="entry name" value="AIRS"/>
    <property type="match status" value="1"/>
</dbReference>
<keyword evidence="3 9" id="KW-0479">Metal-binding</keyword>
<evidence type="ECO:0000256" key="7">
    <source>
        <dbReference type="ARBA" id="ARBA00022842"/>
    </source>
</evidence>
<dbReference type="GO" id="GO:0000287">
    <property type="term" value="F:magnesium ion binding"/>
    <property type="evidence" value="ECO:0007669"/>
    <property type="project" value="UniProtKB-UniRule"/>
</dbReference>
<evidence type="ECO:0000256" key="9">
    <source>
        <dbReference type="HAMAP-Rule" id="MF_00625"/>
    </source>
</evidence>
<dbReference type="EC" id="2.7.9.3" evidence="9"/>
<organism evidence="12 13">
    <name type="scientific">Prauserella flavalba</name>
    <dbReference type="NCBI Taxonomy" id="1477506"/>
    <lineage>
        <taxon>Bacteria</taxon>
        <taxon>Bacillati</taxon>
        <taxon>Actinomycetota</taxon>
        <taxon>Actinomycetes</taxon>
        <taxon>Pseudonocardiales</taxon>
        <taxon>Pseudonocardiaceae</taxon>
        <taxon>Prauserella</taxon>
    </lineage>
</organism>
<dbReference type="InterPro" id="IPR010918">
    <property type="entry name" value="PurM-like_C_dom"/>
</dbReference>
<dbReference type="InterPro" id="IPR016188">
    <property type="entry name" value="PurM-like_N"/>
</dbReference>
<feature type="binding site" description="in other chain" evidence="9">
    <location>
        <position position="68"/>
    </location>
    <ligand>
        <name>ATP</name>
        <dbReference type="ChEBI" id="CHEBI:30616"/>
        <note>ligand shared between dimeric partners</note>
    </ligand>
</feature>
<dbReference type="NCBIfam" id="NF002098">
    <property type="entry name" value="PRK00943.1"/>
    <property type="match status" value="1"/>
</dbReference>
<gene>
    <name evidence="9" type="primary">selD</name>
    <name evidence="12" type="ORF">BA062_21290</name>
</gene>
<feature type="binding site" evidence="9">
    <location>
        <position position="51"/>
    </location>
    <ligand>
        <name>Mg(2+)</name>
        <dbReference type="ChEBI" id="CHEBI:18420"/>
    </ligand>
</feature>
<dbReference type="PIRSF" id="PIRSF036407">
    <property type="entry name" value="Selenphspht_syn"/>
    <property type="match status" value="1"/>
</dbReference>
<proteinExistence type="inferred from homology"/>
<comment type="subunit">
    <text evidence="9">Homodimer.</text>
</comment>
<dbReference type="HAMAP" id="MF_00625">
    <property type="entry name" value="SelD"/>
    <property type="match status" value="1"/>
</dbReference>
<dbReference type="Proteomes" id="UP000247892">
    <property type="component" value="Unassembled WGS sequence"/>
</dbReference>
<dbReference type="PROSITE" id="PS51257">
    <property type="entry name" value="PROKAR_LIPOPROTEIN"/>
    <property type="match status" value="1"/>
</dbReference>
<reference evidence="12 13" key="1">
    <citation type="submission" date="2016-07" db="EMBL/GenBank/DDBJ databases">
        <title>Draft genome sequence of Prauserella sp. YIM 121212, isolated from alkaline soil.</title>
        <authorList>
            <person name="Ruckert C."/>
            <person name="Albersmeier A."/>
            <person name="Jiang C.-L."/>
            <person name="Jiang Y."/>
            <person name="Kalinowski J."/>
            <person name="Schneider O."/>
            <person name="Winkler A."/>
            <person name="Zotchev S.B."/>
        </authorList>
    </citation>
    <scope>NUCLEOTIDE SEQUENCE [LARGE SCALE GENOMIC DNA]</scope>
    <source>
        <strain evidence="12 13">YIM 121212</strain>
    </source>
</reference>
<comment type="catalytic activity">
    <reaction evidence="9">
        <text>hydrogenselenide + ATP + H2O = selenophosphate + AMP + phosphate + 2 H(+)</text>
        <dbReference type="Rhea" id="RHEA:18737"/>
        <dbReference type="ChEBI" id="CHEBI:15377"/>
        <dbReference type="ChEBI" id="CHEBI:15378"/>
        <dbReference type="ChEBI" id="CHEBI:16144"/>
        <dbReference type="ChEBI" id="CHEBI:29317"/>
        <dbReference type="ChEBI" id="CHEBI:30616"/>
        <dbReference type="ChEBI" id="CHEBI:43474"/>
        <dbReference type="ChEBI" id="CHEBI:456215"/>
        <dbReference type="EC" id="2.7.9.3"/>
    </reaction>
</comment>
<feature type="domain" description="PurM-like N-terminal" evidence="10">
    <location>
        <begin position="49"/>
        <end position="157"/>
    </location>
</feature>
<feature type="binding site" evidence="9">
    <location>
        <position position="224"/>
    </location>
    <ligand>
        <name>Mg(2+)</name>
        <dbReference type="ChEBI" id="CHEBI:18420"/>
    </ligand>
</feature>
<evidence type="ECO:0000256" key="5">
    <source>
        <dbReference type="ARBA" id="ARBA00022777"/>
    </source>
</evidence>
<dbReference type="Gene3D" id="3.90.650.10">
    <property type="entry name" value="PurM-like C-terminal domain"/>
    <property type="match status" value="1"/>
</dbReference>
<dbReference type="InterPro" id="IPR004536">
    <property type="entry name" value="SPS/SelD"/>
</dbReference>
<dbReference type="PANTHER" id="PTHR10256:SF0">
    <property type="entry name" value="INACTIVE SELENIDE, WATER DIKINASE-LIKE PROTEIN-RELATED"/>
    <property type="match status" value="1"/>
</dbReference>
<dbReference type="InterPro" id="IPR036921">
    <property type="entry name" value="PurM-like_N_sf"/>
</dbReference>
<dbReference type="PANTHER" id="PTHR10256">
    <property type="entry name" value="SELENIDE, WATER DIKINASE"/>
    <property type="match status" value="1"/>
</dbReference>
<evidence type="ECO:0000256" key="6">
    <source>
        <dbReference type="ARBA" id="ARBA00022840"/>
    </source>
</evidence>
<feature type="binding site" evidence="9">
    <location>
        <position position="91"/>
    </location>
    <ligand>
        <name>Mg(2+)</name>
        <dbReference type="ChEBI" id="CHEBI:18420"/>
    </ligand>
</feature>
<evidence type="ECO:0000256" key="3">
    <source>
        <dbReference type="ARBA" id="ARBA00022723"/>
    </source>
</evidence>
<dbReference type="GO" id="GO:0004756">
    <property type="term" value="F:selenide, water dikinase activity"/>
    <property type="evidence" value="ECO:0007669"/>
    <property type="project" value="UniProtKB-UniRule"/>
</dbReference>
<dbReference type="Gene3D" id="3.30.1330.10">
    <property type="entry name" value="PurM-like, N-terminal domain"/>
    <property type="match status" value="1"/>
</dbReference>
<dbReference type="GO" id="GO:0016260">
    <property type="term" value="P:selenocysteine biosynthetic process"/>
    <property type="evidence" value="ECO:0007669"/>
    <property type="project" value="InterPro"/>
</dbReference>
<feature type="active site" evidence="9">
    <location>
        <position position="14"/>
    </location>
</feature>
<feature type="binding site" description="in other chain" evidence="9">
    <location>
        <position position="91"/>
    </location>
    <ligand>
        <name>ATP</name>
        <dbReference type="ChEBI" id="CHEBI:30616"/>
        <note>ligand shared between dimeric partners</note>
    </ligand>
</feature>
<protein>
    <recommendedName>
        <fullName evidence="9">Selenide, water dikinase</fullName>
        <ecNumber evidence="9">2.7.9.3</ecNumber>
    </recommendedName>
    <alternativeName>
        <fullName evidence="9">Selenium donor protein</fullName>
    </alternativeName>
    <alternativeName>
        <fullName evidence="9">Selenophosphate synthase</fullName>
    </alternativeName>
</protein>
<dbReference type="FunFam" id="3.30.1330.10:FF:000003">
    <property type="entry name" value="Selenide, water dikinase"/>
    <property type="match status" value="1"/>
</dbReference>
<dbReference type="InterPro" id="IPR023061">
    <property type="entry name" value="SelD_I"/>
</dbReference>
<feature type="binding site" description="in other chain" evidence="9">
    <location>
        <position position="17"/>
    </location>
    <ligand>
        <name>ATP</name>
        <dbReference type="ChEBI" id="CHEBI:30616"/>
        <note>ligand shared between dimeric partners</note>
    </ligand>
</feature>
<dbReference type="EMBL" id="MASU01000008">
    <property type="protein sequence ID" value="PXY29812.1"/>
    <property type="molecule type" value="Genomic_DNA"/>
</dbReference>
<comment type="cofactor">
    <cofactor evidence="9">
        <name>Mg(2+)</name>
        <dbReference type="ChEBI" id="CHEBI:18420"/>
    </cofactor>
    <text evidence="9">Binds 1 Mg(2+) ion per monomer.</text>
</comment>
<evidence type="ECO:0000313" key="12">
    <source>
        <dbReference type="EMBL" id="PXY29812.1"/>
    </source>
</evidence>
<evidence type="ECO:0000259" key="11">
    <source>
        <dbReference type="Pfam" id="PF02769"/>
    </source>
</evidence>
<dbReference type="GO" id="GO:0005737">
    <property type="term" value="C:cytoplasm"/>
    <property type="evidence" value="ECO:0007669"/>
    <property type="project" value="TreeGrafter"/>
</dbReference>
<dbReference type="OrthoDB" id="9767928at2"/>
<evidence type="ECO:0000256" key="4">
    <source>
        <dbReference type="ARBA" id="ARBA00022741"/>
    </source>
</evidence>
<comment type="similarity">
    <text evidence="1 9">Belongs to the selenophosphate synthase 1 family. Class I subfamily.</text>
</comment>
<dbReference type="AlphaFoldDB" id="A0A318LW76"/>
<dbReference type="SUPFAM" id="SSF56042">
    <property type="entry name" value="PurM C-terminal domain-like"/>
    <property type="match status" value="1"/>
</dbReference>
<dbReference type="GO" id="GO:0005524">
    <property type="term" value="F:ATP binding"/>
    <property type="evidence" value="ECO:0007669"/>
    <property type="project" value="UniProtKB-UniRule"/>
</dbReference>
<dbReference type="CDD" id="cd02195">
    <property type="entry name" value="SelD"/>
    <property type="match status" value="1"/>
</dbReference>
<accession>A0A318LW76</accession>
<evidence type="ECO:0000313" key="13">
    <source>
        <dbReference type="Proteomes" id="UP000247892"/>
    </source>
</evidence>
<feature type="domain" description="PurM-like C-terminal" evidence="11">
    <location>
        <begin position="171"/>
        <end position="300"/>
    </location>
</feature>
<comment type="function">
    <text evidence="9">Synthesizes selenophosphate from selenide and ATP.</text>
</comment>
<comment type="caution">
    <text evidence="12">The sequence shown here is derived from an EMBL/GenBank/DDBJ whole genome shotgun (WGS) entry which is preliminary data.</text>
</comment>
<keyword evidence="6 9" id="KW-0067">ATP-binding</keyword>
<keyword evidence="7 9" id="KW-0460">Magnesium</keyword>
<dbReference type="RefSeq" id="WP_110339496.1">
    <property type="nucleotide sequence ID" value="NZ_MASU01000008.1"/>
</dbReference>
<dbReference type="NCBIfam" id="TIGR00476">
    <property type="entry name" value="selD"/>
    <property type="match status" value="1"/>
</dbReference>
<name>A0A318LW76_9PSEU</name>
<evidence type="ECO:0000256" key="2">
    <source>
        <dbReference type="ARBA" id="ARBA00022679"/>
    </source>
</evidence>
<keyword evidence="8 9" id="KW-0711">Selenium</keyword>
<evidence type="ECO:0000256" key="8">
    <source>
        <dbReference type="ARBA" id="ARBA00023266"/>
    </source>
</evidence>
<feature type="binding site" evidence="9">
    <location>
        <begin position="139"/>
        <end position="141"/>
    </location>
    <ligand>
        <name>ATP</name>
        <dbReference type="ChEBI" id="CHEBI:30616"/>
        <note>ligand shared between dimeric partners</note>
    </ligand>
</feature>
<evidence type="ECO:0000259" key="10">
    <source>
        <dbReference type="Pfam" id="PF00586"/>
    </source>
</evidence>